<sequence length="416" mass="42601">MIAFLGLGRMGALMARRLVDAGHQVTVWNRTRKEISGAAVAATPAEAVAGAELVITMLADPDAVDAVVRAALPGLRPDAVVVEMSTIGPDAVARLRETLPPGAGLVDAPVLGSVEPAKAGKLAVLAGGSPEDLARCRDVLAVFGTVREVGGPGSGAALKLAVMSALVSAQVMLAENLAYAERLGIAPATFLDVLAGTPLGALADRLAAAATERGPVETRYALGLAAKDLRLATGGAGAAQTVTAAARDLLAAAEAAGLGAQDLTAVVRWAAAADAPGDAAIGERARGGKAAVRINPSTVAPTNGWYSHAVRFGDLLFVSGQAAADEHGHVLGEDDMARQTEHIFENLRLILADQGSSFDDVIHVKSFVTDMERLADYGNVRARYLTGKPPSSTTVEVSRLFLPGALLEVEVIAAIR</sequence>
<dbReference type="Pfam" id="PF01042">
    <property type="entry name" value="Ribonuc_L-PSP"/>
    <property type="match status" value="1"/>
</dbReference>
<organism evidence="3 4">
    <name type="scientific">Microtetraspora malaysiensis</name>
    <dbReference type="NCBI Taxonomy" id="161358"/>
    <lineage>
        <taxon>Bacteria</taxon>
        <taxon>Bacillati</taxon>
        <taxon>Actinomycetota</taxon>
        <taxon>Actinomycetes</taxon>
        <taxon>Streptosporangiales</taxon>
        <taxon>Streptosporangiaceae</taxon>
        <taxon>Microtetraspora</taxon>
    </lineage>
</organism>
<evidence type="ECO:0000259" key="2">
    <source>
        <dbReference type="Pfam" id="PF14833"/>
    </source>
</evidence>
<dbReference type="InterPro" id="IPR036291">
    <property type="entry name" value="NAD(P)-bd_dom_sf"/>
</dbReference>
<evidence type="ECO:0000259" key="1">
    <source>
        <dbReference type="Pfam" id="PF03446"/>
    </source>
</evidence>
<dbReference type="InterPro" id="IPR013328">
    <property type="entry name" value="6PGD_dom2"/>
</dbReference>
<dbReference type="SUPFAM" id="SSF55298">
    <property type="entry name" value="YjgF-like"/>
    <property type="match status" value="1"/>
</dbReference>
<reference evidence="3 4" key="1">
    <citation type="submission" date="2024-10" db="EMBL/GenBank/DDBJ databases">
        <title>The Natural Products Discovery Center: Release of the First 8490 Sequenced Strains for Exploring Actinobacteria Biosynthetic Diversity.</title>
        <authorList>
            <person name="Kalkreuter E."/>
            <person name="Kautsar S.A."/>
            <person name="Yang D."/>
            <person name="Bader C.D."/>
            <person name="Teijaro C.N."/>
            <person name="Fluegel L."/>
            <person name="Davis C.M."/>
            <person name="Simpson J.R."/>
            <person name="Lauterbach L."/>
            <person name="Steele A.D."/>
            <person name="Gui C."/>
            <person name="Meng S."/>
            <person name="Li G."/>
            <person name="Viehrig K."/>
            <person name="Ye F."/>
            <person name="Su P."/>
            <person name="Kiefer A.F."/>
            <person name="Nichols A."/>
            <person name="Cepeda A.J."/>
            <person name="Yan W."/>
            <person name="Fan B."/>
            <person name="Jiang Y."/>
            <person name="Adhikari A."/>
            <person name="Zheng C.-J."/>
            <person name="Schuster L."/>
            <person name="Cowan T.M."/>
            <person name="Smanski M.J."/>
            <person name="Chevrette M.G."/>
            <person name="De Carvalho L.P.S."/>
            <person name="Shen B."/>
        </authorList>
    </citation>
    <scope>NUCLEOTIDE SEQUENCE [LARGE SCALE GENOMIC DNA]</scope>
    <source>
        <strain evidence="3 4">NPDC002173</strain>
    </source>
</reference>
<dbReference type="Gene3D" id="3.30.1330.40">
    <property type="entry name" value="RutC-like"/>
    <property type="match status" value="1"/>
</dbReference>
<protein>
    <submittedName>
        <fullName evidence="3">NAD(P)-binding domain-containing protein</fullName>
    </submittedName>
</protein>
<dbReference type="InterPro" id="IPR029154">
    <property type="entry name" value="HIBADH-like_NADP-bd"/>
</dbReference>
<dbReference type="SUPFAM" id="SSF48179">
    <property type="entry name" value="6-phosphogluconate dehydrogenase C-terminal domain-like"/>
    <property type="match status" value="1"/>
</dbReference>
<comment type="caution">
    <text evidence="3">The sequence shown here is derived from an EMBL/GenBank/DDBJ whole genome shotgun (WGS) entry which is preliminary data.</text>
</comment>
<dbReference type="PANTHER" id="PTHR43580">
    <property type="entry name" value="OXIDOREDUCTASE GLYR1-RELATED"/>
    <property type="match status" value="1"/>
</dbReference>
<dbReference type="InterPro" id="IPR002204">
    <property type="entry name" value="3-OH-isobutyrate_DH-rel_CS"/>
</dbReference>
<dbReference type="Pfam" id="PF03446">
    <property type="entry name" value="NAD_binding_2"/>
    <property type="match status" value="1"/>
</dbReference>
<evidence type="ECO:0000313" key="4">
    <source>
        <dbReference type="Proteomes" id="UP001602013"/>
    </source>
</evidence>
<accession>A0ABW6SSP1</accession>
<keyword evidence="4" id="KW-1185">Reference proteome</keyword>
<dbReference type="InterPro" id="IPR008927">
    <property type="entry name" value="6-PGluconate_DH-like_C_sf"/>
</dbReference>
<gene>
    <name evidence="3" type="ORF">ACFYXI_20735</name>
</gene>
<dbReference type="CDD" id="cd00448">
    <property type="entry name" value="YjgF_YER057c_UK114_family"/>
    <property type="match status" value="1"/>
</dbReference>
<evidence type="ECO:0000313" key="3">
    <source>
        <dbReference type="EMBL" id="MFF3668014.1"/>
    </source>
</evidence>
<dbReference type="InterPro" id="IPR006175">
    <property type="entry name" value="YjgF/YER057c/UK114"/>
</dbReference>
<dbReference type="InterPro" id="IPR006115">
    <property type="entry name" value="6PGDH_NADP-bd"/>
</dbReference>
<proteinExistence type="predicted"/>
<dbReference type="Proteomes" id="UP001602013">
    <property type="component" value="Unassembled WGS sequence"/>
</dbReference>
<dbReference type="SUPFAM" id="SSF51735">
    <property type="entry name" value="NAD(P)-binding Rossmann-fold domains"/>
    <property type="match status" value="1"/>
</dbReference>
<dbReference type="Pfam" id="PF14833">
    <property type="entry name" value="NAD_binding_11"/>
    <property type="match status" value="1"/>
</dbReference>
<feature type="domain" description="6-phosphogluconate dehydrogenase NADP-binding" evidence="1">
    <location>
        <begin position="2"/>
        <end position="145"/>
    </location>
</feature>
<name>A0ABW6SSP1_9ACTN</name>
<dbReference type="PROSITE" id="PS00895">
    <property type="entry name" value="3_HYDROXYISOBUT_DH"/>
    <property type="match status" value="1"/>
</dbReference>
<dbReference type="Gene3D" id="1.10.1040.10">
    <property type="entry name" value="N-(1-d-carboxylethyl)-l-norvaline Dehydrogenase, domain 2"/>
    <property type="match status" value="1"/>
</dbReference>
<dbReference type="InterPro" id="IPR035959">
    <property type="entry name" value="RutC-like_sf"/>
</dbReference>
<dbReference type="EMBL" id="JBIASD010000013">
    <property type="protein sequence ID" value="MFF3668014.1"/>
    <property type="molecule type" value="Genomic_DNA"/>
</dbReference>
<dbReference type="InterPro" id="IPR051265">
    <property type="entry name" value="HIBADH-related_NP60_sf"/>
</dbReference>
<dbReference type="Gene3D" id="3.40.50.720">
    <property type="entry name" value="NAD(P)-binding Rossmann-like Domain"/>
    <property type="match status" value="1"/>
</dbReference>
<dbReference type="PANTHER" id="PTHR43580:SF2">
    <property type="entry name" value="CYTOKINE-LIKE NUCLEAR FACTOR N-PAC"/>
    <property type="match status" value="1"/>
</dbReference>
<feature type="domain" description="3-hydroxyisobutyrate dehydrogenase-like NAD-binding" evidence="2">
    <location>
        <begin position="153"/>
        <end position="269"/>
    </location>
</feature>
<dbReference type="RefSeq" id="WP_387413369.1">
    <property type="nucleotide sequence ID" value="NZ_JBIASD010000013.1"/>
</dbReference>